<name>A0ABS7CDF2_9BACL</name>
<proteinExistence type="predicted"/>
<evidence type="ECO:0000313" key="1">
    <source>
        <dbReference type="EMBL" id="MBW7458909.1"/>
    </source>
</evidence>
<evidence type="ECO:0000313" key="2">
    <source>
        <dbReference type="Proteomes" id="UP001519887"/>
    </source>
</evidence>
<accession>A0ABS7CDF2</accession>
<dbReference type="InterPro" id="IPR036388">
    <property type="entry name" value="WH-like_DNA-bd_sf"/>
</dbReference>
<sequence>TLGERPMSISQLAGTLGVAQPTITINIQMLEHAQLVSSTLGANREKICTVTCSSILLELPSKRGEGLHKLEEIHMPIGMYSQCSIEPYCGMVNKEGVYIGCVDDPRAFYMPERVEASLLWFGGSGYVEYYFANPVPPGVSFSELRFQAELCAEAPGFDMNWPSDISLFINDCPVGMITIEADYGDRMGKLTSAKWNGGTQYGKLIQWRVSEEGSYIHEDRKSGTTLRDLNLTFNKPIRVRIEVSGDAINRNGLNLFGASFGDYPQDLILSFVQIHESGEQGRSLIQDDK</sequence>
<dbReference type="SUPFAM" id="SSF46785">
    <property type="entry name" value="Winged helix' DNA-binding domain"/>
    <property type="match status" value="1"/>
</dbReference>
<protein>
    <submittedName>
        <fullName evidence="1">Transcriptional regulator</fullName>
    </submittedName>
</protein>
<reference evidence="1 2" key="1">
    <citation type="submission" date="2021-07" db="EMBL/GenBank/DDBJ databases">
        <title>Paenibacillus radiodurans sp. nov., isolated from the southeastern edge of Tengger Desert.</title>
        <authorList>
            <person name="Zhang G."/>
        </authorList>
    </citation>
    <scope>NUCLEOTIDE SEQUENCE [LARGE SCALE GENOMIC DNA]</scope>
    <source>
        <strain evidence="1 2">CCM 7311</strain>
    </source>
</reference>
<organism evidence="1 2">
    <name type="scientific">Paenibacillus sepulcri</name>
    <dbReference type="NCBI Taxonomy" id="359917"/>
    <lineage>
        <taxon>Bacteria</taxon>
        <taxon>Bacillati</taxon>
        <taxon>Bacillota</taxon>
        <taxon>Bacilli</taxon>
        <taxon>Bacillales</taxon>
        <taxon>Paenibacillaceae</taxon>
        <taxon>Paenibacillus</taxon>
    </lineage>
</organism>
<dbReference type="Gene3D" id="1.10.10.10">
    <property type="entry name" value="Winged helix-like DNA-binding domain superfamily/Winged helix DNA-binding domain"/>
    <property type="match status" value="1"/>
</dbReference>
<dbReference type="Proteomes" id="UP001519887">
    <property type="component" value="Unassembled WGS sequence"/>
</dbReference>
<keyword evidence="2" id="KW-1185">Reference proteome</keyword>
<feature type="non-terminal residue" evidence="1">
    <location>
        <position position="1"/>
    </location>
</feature>
<gene>
    <name evidence="1" type="ORF">K0U00_33165</name>
</gene>
<dbReference type="EMBL" id="JAHZIK010001398">
    <property type="protein sequence ID" value="MBW7458909.1"/>
    <property type="molecule type" value="Genomic_DNA"/>
</dbReference>
<dbReference type="InterPro" id="IPR036390">
    <property type="entry name" value="WH_DNA-bd_sf"/>
</dbReference>
<comment type="caution">
    <text evidence="1">The sequence shown here is derived from an EMBL/GenBank/DDBJ whole genome shotgun (WGS) entry which is preliminary data.</text>
</comment>